<dbReference type="PANTHER" id="PTHR32347">
    <property type="entry name" value="EFFLUX SYSTEM COMPONENT YKNX-RELATED"/>
    <property type="match status" value="1"/>
</dbReference>
<protein>
    <submittedName>
        <fullName evidence="5">Efflux transporter, RND family, MFP subunit</fullName>
    </submittedName>
</protein>
<dbReference type="HOGENOM" id="CLU_018816_14_5_5"/>
<dbReference type="Pfam" id="PF25989">
    <property type="entry name" value="YknX_C"/>
    <property type="match status" value="1"/>
</dbReference>
<dbReference type="Pfam" id="PF25876">
    <property type="entry name" value="HH_MFP_RND"/>
    <property type="match status" value="1"/>
</dbReference>
<dbReference type="PANTHER" id="PTHR32347:SF29">
    <property type="entry name" value="UPF0194 MEMBRANE PROTEIN YBHG"/>
    <property type="match status" value="1"/>
</dbReference>
<reference evidence="5 6" key="1">
    <citation type="submission" date="2007-05" db="EMBL/GenBank/DDBJ databases">
        <title>Complete sequence of chromosome of Acidiphilium cryptum JF-5.</title>
        <authorList>
            <consortium name="US DOE Joint Genome Institute"/>
            <person name="Copeland A."/>
            <person name="Lucas S."/>
            <person name="Lapidus A."/>
            <person name="Barry K."/>
            <person name="Detter J.C."/>
            <person name="Glavina del Rio T."/>
            <person name="Hammon N."/>
            <person name="Israni S."/>
            <person name="Dalin E."/>
            <person name="Tice H."/>
            <person name="Pitluck S."/>
            <person name="Sims D."/>
            <person name="Brettin T."/>
            <person name="Bruce D."/>
            <person name="Han C."/>
            <person name="Schmutz J."/>
            <person name="Larimer F."/>
            <person name="Land M."/>
            <person name="Hauser L."/>
            <person name="Kyrpides N."/>
            <person name="Kim E."/>
            <person name="Magnuson T."/>
            <person name="Richardson P."/>
        </authorList>
    </citation>
    <scope>NUCLEOTIDE SEQUENCE [LARGE SCALE GENOMIC DNA]</scope>
    <source>
        <strain evidence="5 6">JF-5</strain>
    </source>
</reference>
<dbReference type="Gene3D" id="1.10.287.470">
    <property type="entry name" value="Helix hairpin bin"/>
    <property type="match status" value="1"/>
</dbReference>
<organism evidence="5 6">
    <name type="scientific">Acidiphilium cryptum (strain JF-5)</name>
    <dbReference type="NCBI Taxonomy" id="349163"/>
    <lineage>
        <taxon>Bacteria</taxon>
        <taxon>Pseudomonadati</taxon>
        <taxon>Pseudomonadota</taxon>
        <taxon>Alphaproteobacteria</taxon>
        <taxon>Acetobacterales</taxon>
        <taxon>Acidocellaceae</taxon>
        <taxon>Acidiphilium</taxon>
    </lineage>
</organism>
<dbReference type="KEGG" id="acr:Acry_0300"/>
<keyword evidence="6" id="KW-1185">Reference proteome</keyword>
<comment type="subcellular location">
    <subcellularLocation>
        <location evidence="1">Cell envelope</location>
    </subcellularLocation>
</comment>
<dbReference type="InterPro" id="IPR058637">
    <property type="entry name" value="YknX-like_C"/>
</dbReference>
<feature type="domain" description="YknX-like C-terminal permuted SH3-like" evidence="4">
    <location>
        <begin position="330"/>
        <end position="397"/>
    </location>
</feature>
<evidence type="ECO:0000313" key="6">
    <source>
        <dbReference type="Proteomes" id="UP000000245"/>
    </source>
</evidence>
<dbReference type="EMBL" id="CP000697">
    <property type="protein sequence ID" value="ABQ29527.1"/>
    <property type="molecule type" value="Genomic_DNA"/>
</dbReference>
<dbReference type="GO" id="GO:0030313">
    <property type="term" value="C:cell envelope"/>
    <property type="evidence" value="ECO:0007669"/>
    <property type="project" value="UniProtKB-SubCell"/>
</dbReference>
<dbReference type="eggNOG" id="COG0845">
    <property type="taxonomic scope" value="Bacteria"/>
</dbReference>
<sequence>MRPFVRRIVIWGVLAAAVGAGIVYSFRPRPVAVDVATVARGMLRVTIDDDGETRVRHVYTLQAPLTGDLDRITADPGDPVTAGRTVLARIVPAPPSMLDTRTMAEREAAVGAALAAKAQAAAERDRAETTLVFARTERDRARRLLPRRAISQREADDAERAFRAAEAGLAAARAALELRDQELAAARARLLPRDAARRAAPAGEVVRVTAPVSGVVLRVIRRSAGIVAAGAALLDIGDPHQLEIVIDPLSEDAVRMRQGEAAIVTGWGGSDLHAVIRRIDPVGRMKVSALGIEEQRVDVVLDLTDPPARWQALGDGYRVDVHVITFQGDVLRVPLGALVRMGDGWAVYVDDRGVARRRAVTVGARGGLEAEIRAGLAPGQRVVLYPGERIRDGTRIAIRPAGAEDGS</sequence>
<keyword evidence="2" id="KW-0175">Coiled coil</keyword>
<proteinExistence type="predicted"/>
<dbReference type="InterPro" id="IPR058624">
    <property type="entry name" value="MdtA-like_HH"/>
</dbReference>
<gene>
    <name evidence="5" type="ordered locus">Acry_0300</name>
</gene>
<evidence type="ECO:0000256" key="1">
    <source>
        <dbReference type="ARBA" id="ARBA00004196"/>
    </source>
</evidence>
<evidence type="ECO:0000259" key="3">
    <source>
        <dbReference type="Pfam" id="PF25876"/>
    </source>
</evidence>
<dbReference type="STRING" id="349163.Acry_0300"/>
<dbReference type="Proteomes" id="UP000000245">
    <property type="component" value="Chromosome"/>
</dbReference>
<dbReference type="Gene3D" id="2.40.50.100">
    <property type="match status" value="1"/>
</dbReference>
<feature type="domain" description="Multidrug resistance protein MdtA-like alpha-helical hairpin" evidence="3">
    <location>
        <begin position="118"/>
        <end position="177"/>
    </location>
</feature>
<dbReference type="AlphaFoldDB" id="A5FV95"/>
<dbReference type="RefSeq" id="WP_011941428.1">
    <property type="nucleotide sequence ID" value="NC_009484.1"/>
</dbReference>
<evidence type="ECO:0000259" key="4">
    <source>
        <dbReference type="Pfam" id="PF25989"/>
    </source>
</evidence>
<accession>A5FV95</accession>
<name>A5FV95_ACICJ</name>
<evidence type="ECO:0000256" key="2">
    <source>
        <dbReference type="ARBA" id="ARBA00023054"/>
    </source>
</evidence>
<dbReference type="Gene3D" id="2.40.420.20">
    <property type="match status" value="1"/>
</dbReference>
<dbReference type="InterPro" id="IPR050465">
    <property type="entry name" value="UPF0194_transport"/>
</dbReference>
<evidence type="ECO:0000313" key="5">
    <source>
        <dbReference type="EMBL" id="ABQ29527.1"/>
    </source>
</evidence>